<sequence length="246" mass="28524">MLAKTIMTGEERKPCRFRFAQPETRYFFEQRVIGSTWLSSAEDELLRCTKFQRDCQVNRSIPIEEGAHWKSEYRRLYYEAPSLNLKYCVSTIVRSSTRGNPVPEPRSSEDDDCTDKDSAVNDPLDPREKLLIFTTGSLTYVPHQVGFKHIKPFRLAEPQEEPSSFLQRIARQQEKRRVPPGPFYRSPSDVIDHLVDIHGHIIDMAISPDHRFLYVNNGPWPIGTTQLSIHFHHLLLHKRSTSMSST</sequence>
<protein>
    <submittedName>
        <fullName evidence="1">Uncharacterized protein</fullName>
    </submittedName>
</protein>
<name>A0ACB7TNS8_HYAAI</name>
<gene>
    <name evidence="1" type="ORF">HPB50_020713</name>
</gene>
<evidence type="ECO:0000313" key="2">
    <source>
        <dbReference type="Proteomes" id="UP000821845"/>
    </source>
</evidence>
<reference evidence="1" key="1">
    <citation type="submission" date="2020-05" db="EMBL/GenBank/DDBJ databases">
        <title>Large-scale comparative analyses of tick genomes elucidate their genetic diversity and vector capacities.</title>
        <authorList>
            <person name="Jia N."/>
            <person name="Wang J."/>
            <person name="Shi W."/>
            <person name="Du L."/>
            <person name="Sun Y."/>
            <person name="Zhan W."/>
            <person name="Jiang J."/>
            <person name="Wang Q."/>
            <person name="Zhang B."/>
            <person name="Ji P."/>
            <person name="Sakyi L.B."/>
            <person name="Cui X."/>
            <person name="Yuan T."/>
            <person name="Jiang B."/>
            <person name="Yang W."/>
            <person name="Lam T.T.-Y."/>
            <person name="Chang Q."/>
            <person name="Ding S."/>
            <person name="Wang X."/>
            <person name="Zhu J."/>
            <person name="Ruan X."/>
            <person name="Zhao L."/>
            <person name="Wei J."/>
            <person name="Que T."/>
            <person name="Du C."/>
            <person name="Cheng J."/>
            <person name="Dai P."/>
            <person name="Han X."/>
            <person name="Huang E."/>
            <person name="Gao Y."/>
            <person name="Liu J."/>
            <person name="Shao H."/>
            <person name="Ye R."/>
            <person name="Li L."/>
            <person name="Wei W."/>
            <person name="Wang X."/>
            <person name="Wang C."/>
            <person name="Yang T."/>
            <person name="Huo Q."/>
            <person name="Li W."/>
            <person name="Guo W."/>
            <person name="Chen H."/>
            <person name="Zhou L."/>
            <person name="Ni X."/>
            <person name="Tian J."/>
            <person name="Zhou Y."/>
            <person name="Sheng Y."/>
            <person name="Liu T."/>
            <person name="Pan Y."/>
            <person name="Xia L."/>
            <person name="Li J."/>
            <person name="Zhao F."/>
            <person name="Cao W."/>
        </authorList>
    </citation>
    <scope>NUCLEOTIDE SEQUENCE</scope>
    <source>
        <strain evidence="1">Hyas-2018</strain>
    </source>
</reference>
<comment type="caution">
    <text evidence="1">The sequence shown here is derived from an EMBL/GenBank/DDBJ whole genome shotgun (WGS) entry which is preliminary data.</text>
</comment>
<accession>A0ACB7TNS8</accession>
<dbReference type="Proteomes" id="UP000821845">
    <property type="component" value="Chromosome 1"/>
</dbReference>
<proteinExistence type="predicted"/>
<dbReference type="EMBL" id="CM023481">
    <property type="protein sequence ID" value="KAH6947674.1"/>
    <property type="molecule type" value="Genomic_DNA"/>
</dbReference>
<organism evidence="1 2">
    <name type="scientific">Hyalomma asiaticum</name>
    <name type="common">Tick</name>
    <dbReference type="NCBI Taxonomy" id="266040"/>
    <lineage>
        <taxon>Eukaryota</taxon>
        <taxon>Metazoa</taxon>
        <taxon>Ecdysozoa</taxon>
        <taxon>Arthropoda</taxon>
        <taxon>Chelicerata</taxon>
        <taxon>Arachnida</taxon>
        <taxon>Acari</taxon>
        <taxon>Parasitiformes</taxon>
        <taxon>Ixodida</taxon>
        <taxon>Ixodoidea</taxon>
        <taxon>Ixodidae</taxon>
        <taxon>Hyalomminae</taxon>
        <taxon>Hyalomma</taxon>
    </lineage>
</organism>
<keyword evidence="2" id="KW-1185">Reference proteome</keyword>
<evidence type="ECO:0000313" key="1">
    <source>
        <dbReference type="EMBL" id="KAH6947674.1"/>
    </source>
</evidence>